<dbReference type="Pfam" id="PF07690">
    <property type="entry name" value="MFS_1"/>
    <property type="match status" value="1"/>
</dbReference>
<evidence type="ECO:0000313" key="5">
    <source>
        <dbReference type="Proteomes" id="UP000006469"/>
    </source>
</evidence>
<dbReference type="InterPro" id="IPR011701">
    <property type="entry name" value="MFS"/>
</dbReference>
<dbReference type="HOGENOM" id="CLU_046685_2_2_2"/>
<reference evidence="2 5" key="2">
    <citation type="journal article" date="2012" name="J. Bacteriol.">
        <title>Complete genome sequence of the metabolically versatile halophilic archaeon Haloferax mediterranei, a poly(3-hydroxybutyrate-co-3-hydroxyvalerate) producer.</title>
        <authorList>
            <person name="Han J."/>
            <person name="Zhang F."/>
            <person name="Hou J."/>
            <person name="Liu X."/>
            <person name="Li M."/>
            <person name="Liu H."/>
            <person name="Cai L."/>
            <person name="Zhang B."/>
            <person name="Chen Y."/>
            <person name="Zhou J."/>
            <person name="Hu S."/>
            <person name="Xiang H."/>
        </authorList>
    </citation>
    <scope>NUCLEOTIDE SEQUENCE [LARGE SCALE GENOMIC DNA]</scope>
    <source>
        <strain evidence="5">ATCC 33500 / DSM 1411 / JCM 8866 / NBRC 14739 / NCIMB 2177 / R-4</strain>
        <strain evidence="2">CGMCC 1.2087</strain>
    </source>
</reference>
<feature type="transmembrane region" description="Helical" evidence="1">
    <location>
        <begin position="82"/>
        <end position="108"/>
    </location>
</feature>
<feature type="transmembrane region" description="Helical" evidence="1">
    <location>
        <begin position="288"/>
        <end position="314"/>
    </location>
</feature>
<keyword evidence="1" id="KW-1133">Transmembrane helix</keyword>
<dbReference type="Proteomes" id="UP000299011">
    <property type="component" value="Chromosome"/>
</dbReference>
<evidence type="ECO:0000313" key="2">
    <source>
        <dbReference type="EMBL" id="AFK18450.1"/>
    </source>
</evidence>
<dbReference type="Proteomes" id="UP000027075">
    <property type="component" value="Chromosome"/>
</dbReference>
<dbReference type="GO" id="GO:0022857">
    <property type="term" value="F:transmembrane transporter activity"/>
    <property type="evidence" value="ECO:0007669"/>
    <property type="project" value="InterPro"/>
</dbReference>
<dbReference type="GeneID" id="40156085"/>
<reference evidence="3 6" key="3">
    <citation type="submission" date="2014-04" db="EMBL/GenBank/DDBJ databases">
        <title>Transcriptional profiles of Haloferax mediterranei on the basis of nitrogen availability.</title>
        <authorList>
            <person name="Bautista V."/>
        </authorList>
    </citation>
    <scope>NUCLEOTIDE SEQUENCE [LARGE SCALE GENOMIC DNA]</scope>
    <source>
        <strain evidence="3">ATCC 33500</strain>
        <strain evidence="6">ATCC 33500 / DSM 1411 / JCM 8866 / NBRC 14739 / NCIMB 2177 / R-4</strain>
    </source>
</reference>
<feature type="transmembrane region" description="Helical" evidence="1">
    <location>
        <begin position="372"/>
        <end position="390"/>
    </location>
</feature>
<dbReference type="KEGG" id="hme:HFX_0727"/>
<accession>I3R2J0</accession>
<evidence type="ECO:0000313" key="6">
    <source>
        <dbReference type="Proteomes" id="UP000027075"/>
    </source>
</evidence>
<gene>
    <name evidence="2" type="ordered locus">HFX_0727</name>
    <name evidence="3" type="ORF">BM92_05600</name>
    <name evidence="4" type="ORF">E6P09_06670</name>
</gene>
<evidence type="ECO:0000256" key="1">
    <source>
        <dbReference type="SAM" id="Phobius"/>
    </source>
</evidence>
<feature type="transmembrane region" description="Helical" evidence="1">
    <location>
        <begin position="38"/>
        <end position="62"/>
    </location>
</feature>
<evidence type="ECO:0000313" key="4">
    <source>
        <dbReference type="EMBL" id="QCQ74956.1"/>
    </source>
</evidence>
<name>I3R2J0_HALMT</name>
<dbReference type="Proteomes" id="UP000006469">
    <property type="component" value="Chromosome"/>
</dbReference>
<dbReference type="InterPro" id="IPR036259">
    <property type="entry name" value="MFS_trans_sf"/>
</dbReference>
<reference evidence="4 7" key="5">
    <citation type="submission" date="2019-04" db="EMBL/GenBank/DDBJ databases">
        <title>Methylomes of two halophilic Archaea, Haloarcula marismortui and Haloferax mediterranei.</title>
        <authorList>
            <person name="DasSarma S."/>
            <person name="DasSarma P."/>
            <person name="DasSarma S."/>
            <person name="Fomenkov A."/>
            <person name="Vincze T."/>
            <person name="Anton B.P."/>
            <person name="Roberts R.J."/>
        </authorList>
    </citation>
    <scope>NUCLEOTIDE SEQUENCE [LARGE SCALE GENOMIC DNA]</scope>
    <source>
        <strain evidence="4">ATCC 33500</strain>
        <strain evidence="7">ATCC 33500 / DSM 1411 / JCM 8866 / NBRC 14739 / NCIMB 2177 / R-4</strain>
    </source>
</reference>
<dbReference type="PANTHER" id="PTHR23530:SF1">
    <property type="entry name" value="PERMEASE, MAJOR FACILITATOR SUPERFAMILY-RELATED"/>
    <property type="match status" value="1"/>
</dbReference>
<dbReference type="eggNOG" id="arCOG00132">
    <property type="taxonomic scope" value="Archaea"/>
</dbReference>
<dbReference type="RefSeq" id="WP_014732170.1">
    <property type="nucleotide sequence ID" value="NC_017941.2"/>
</dbReference>
<dbReference type="EMBL" id="CP039139">
    <property type="protein sequence ID" value="QCQ74956.1"/>
    <property type="molecule type" value="Genomic_DNA"/>
</dbReference>
<dbReference type="PANTHER" id="PTHR23530">
    <property type="entry name" value="TRANSPORT PROTEIN-RELATED"/>
    <property type="match status" value="1"/>
</dbReference>
<feature type="transmembrane region" description="Helical" evidence="1">
    <location>
        <begin position="257"/>
        <end position="276"/>
    </location>
</feature>
<dbReference type="Gene3D" id="1.20.1250.20">
    <property type="entry name" value="MFS general substrate transporter like domains"/>
    <property type="match status" value="2"/>
</dbReference>
<evidence type="ECO:0000313" key="7">
    <source>
        <dbReference type="Proteomes" id="UP000299011"/>
    </source>
</evidence>
<organism evidence="2 5">
    <name type="scientific">Haloferax mediterranei (strain ATCC 33500 / DSM 1411 / JCM 8866 / NBRC 14739 / NCIMB 2177 / R-4)</name>
    <name type="common">Halobacterium mediterranei</name>
    <dbReference type="NCBI Taxonomy" id="523841"/>
    <lineage>
        <taxon>Archaea</taxon>
        <taxon>Methanobacteriati</taxon>
        <taxon>Methanobacteriota</taxon>
        <taxon>Stenosarchaea group</taxon>
        <taxon>Halobacteria</taxon>
        <taxon>Halobacteriales</taxon>
        <taxon>Haloferacaceae</taxon>
        <taxon>Haloferax</taxon>
    </lineage>
</organism>
<dbReference type="SUPFAM" id="SSF103473">
    <property type="entry name" value="MFS general substrate transporter"/>
    <property type="match status" value="1"/>
</dbReference>
<proteinExistence type="predicted"/>
<feature type="transmembrane region" description="Helical" evidence="1">
    <location>
        <begin position="219"/>
        <end position="237"/>
    </location>
</feature>
<keyword evidence="1" id="KW-0812">Transmembrane</keyword>
<sequence>MATARSVIWRYYAYRITGATGFYLPVSILYLRHQGFGLAFIGVAQAAFLFGMVIAEIPSGYLGDRIGRRASLAVGNTLRASAMVGLVLASSPVAYLVVKVVWAFGWAFRSGTQNAWLYELLKQYFDESEYARIEGRGKMGLLITSAATAIAGGYLYSIDAALPFVVNAALAALGIPILYTLPAVGDGSADSDDPGGSNDSVFTVREAVHMLRVQAKRPAVRWLVAYAALFNGLFGMTRTFEQPALDSLGVSVVGLGVLYAGFKLVSAGAASTVGVLEEKLGIRRTFALLGPLFGVVYASIALTPLFLVPMLFLYRSTRVVIAPLRNQYLNDRLGDVGRATVLSGASMVLSTASGLANLAGGAIADSLGPVTFLPWAGLTVAGAAGVLWVATSPVRSSDDSTRTDPTGAVSTD</sequence>
<keyword evidence="1" id="KW-0472">Membrane</keyword>
<feature type="transmembrane region" description="Helical" evidence="1">
    <location>
        <begin position="162"/>
        <end position="181"/>
    </location>
</feature>
<evidence type="ECO:0000313" key="3">
    <source>
        <dbReference type="EMBL" id="AHZ22163.1"/>
    </source>
</evidence>
<dbReference type="EMBL" id="CP001868">
    <property type="protein sequence ID" value="AFK18450.1"/>
    <property type="molecule type" value="Genomic_DNA"/>
</dbReference>
<reference evidence="2" key="1">
    <citation type="journal article" date="2012" name="Appl. Environ. Microbiol.">
        <title>Identification of the haloarchaeal phasin (PhaP) that functions in polyhydroxyalkanoate accumulation and granule formation in Haloferax mediterranei.</title>
        <authorList>
            <person name="Cai S."/>
            <person name="Cai L."/>
            <person name="Liu H."/>
            <person name="Liu X."/>
            <person name="Han J."/>
            <person name="Zhou J."/>
            <person name="Xiang H."/>
        </authorList>
    </citation>
    <scope>NUCLEOTIDE SEQUENCE</scope>
    <source>
        <strain evidence="2">CGMCC 1.2087</strain>
    </source>
</reference>
<reference evidence="2" key="4">
    <citation type="submission" date="2014-05" db="EMBL/GenBank/DDBJ databases">
        <authorList>
            <person name="Wang L."/>
            <person name="Yang H."/>
            <person name="Xiang H."/>
        </authorList>
    </citation>
    <scope>NUCLEOTIDE SEQUENCE</scope>
    <source>
        <strain>CGMCC 1.2087</strain>
    </source>
</reference>
<dbReference type="InterPro" id="IPR053160">
    <property type="entry name" value="MFS_DHA3_Transporter"/>
</dbReference>
<protein>
    <submittedName>
        <fullName evidence="3">MFS transporter</fullName>
    </submittedName>
</protein>
<feature type="transmembrane region" description="Helical" evidence="1">
    <location>
        <begin position="139"/>
        <end position="156"/>
    </location>
</feature>
<dbReference type="AlphaFoldDB" id="I3R2J0"/>
<dbReference type="EMBL" id="CP007551">
    <property type="protein sequence ID" value="AHZ22163.1"/>
    <property type="molecule type" value="Genomic_DNA"/>
</dbReference>
<feature type="transmembrane region" description="Helical" evidence="1">
    <location>
        <begin position="12"/>
        <end position="31"/>
    </location>
</feature>